<dbReference type="OrthoDB" id="9767239at2"/>
<feature type="compositionally biased region" description="Low complexity" evidence="8">
    <location>
        <begin position="29"/>
        <end position="55"/>
    </location>
</feature>
<evidence type="ECO:0000256" key="2">
    <source>
        <dbReference type="ARBA" id="ARBA00022525"/>
    </source>
</evidence>
<name>R4Z4K2_9ACTN</name>
<keyword evidence="2" id="KW-0964">Secreted</keyword>
<keyword evidence="4" id="KW-0732">Signal</keyword>
<reference evidence="9 10" key="1">
    <citation type="journal article" date="2013" name="ISME J.">
        <title>Metabolic model for the filamentous 'Candidatus Microthrix parvicella' based on genomic and metagenomic analyses.</title>
        <authorList>
            <person name="Jon McIlroy S."/>
            <person name="Kristiansen R."/>
            <person name="Albertsen M."/>
            <person name="Michael Karst S."/>
            <person name="Rossetti S."/>
            <person name="Lund Nielsen J."/>
            <person name="Tandoi V."/>
            <person name="James Seviour R."/>
            <person name="Nielsen P.H."/>
        </authorList>
    </citation>
    <scope>NUCLEOTIDE SEQUENCE [LARGE SCALE GENOMIC DNA]</scope>
    <source>
        <strain evidence="9 10">RN1</strain>
    </source>
</reference>
<keyword evidence="5 9" id="KW-0378">Hydrolase</keyword>
<dbReference type="GO" id="GO:0005576">
    <property type="term" value="C:extracellular region"/>
    <property type="evidence" value="ECO:0007669"/>
    <property type="project" value="UniProtKB-SubCell"/>
</dbReference>
<evidence type="ECO:0000256" key="6">
    <source>
        <dbReference type="ARBA" id="ARBA00023277"/>
    </source>
</evidence>
<dbReference type="STRING" id="1229780.BN381_230027"/>
<feature type="region of interest" description="Disordered" evidence="8">
    <location>
        <begin position="27"/>
        <end position="75"/>
    </location>
</feature>
<evidence type="ECO:0000256" key="5">
    <source>
        <dbReference type="ARBA" id="ARBA00022801"/>
    </source>
</evidence>
<sequence length="372" mass="37539">MTPLAGGRIVTGMAAIALTLAGCGGGDGAASNPASVPSTSSAASATSTSAATTGAASGGCEAKRPEPGESMVTITSGGRERSYLRYIPRGGPGDVDGDGGGAGDAAPLVLDFPAYSPAEMETEFSGFTKADADGSVLADEVGAVVVTPEPVNGAGALLTWNYVDTDGWTDDVAFVADVLDDVEATTCIDPERVLATGFAVGGVFASIVTCGLSDRIAVLATVSGLYDPKGCAPDVAKPVLSFHGTGDRFIPFDGGIGEGPANLGLSPETTAGLTFMLERPGALASSAAWAKRAGCDAEPIEESTAEEVGPGVSLQVWPGCRDDMDVELYVIDGGEHSWPGSVGMGAYEGLLGPVSTQIDATRVIWDFFEVRT</sequence>
<evidence type="ECO:0000256" key="7">
    <source>
        <dbReference type="ARBA" id="ARBA00023326"/>
    </source>
</evidence>
<keyword evidence="6" id="KW-0119">Carbohydrate metabolism</keyword>
<dbReference type="Proteomes" id="UP000018291">
    <property type="component" value="Unassembled WGS sequence"/>
</dbReference>
<dbReference type="PANTHER" id="PTHR38050">
    <property type="match status" value="1"/>
</dbReference>
<evidence type="ECO:0000256" key="1">
    <source>
        <dbReference type="ARBA" id="ARBA00004613"/>
    </source>
</evidence>
<keyword evidence="3" id="KW-0858">Xylan degradation</keyword>
<dbReference type="HOGENOM" id="CLU_027551_4_1_11"/>
<dbReference type="PANTHER" id="PTHR38050:SF2">
    <property type="entry name" value="FERULOYL ESTERASE C-RELATED"/>
    <property type="match status" value="1"/>
</dbReference>
<dbReference type="EMBL" id="CANL01000016">
    <property type="protein sequence ID" value="CCM63492.1"/>
    <property type="molecule type" value="Genomic_DNA"/>
</dbReference>
<evidence type="ECO:0000313" key="10">
    <source>
        <dbReference type="Proteomes" id="UP000018291"/>
    </source>
</evidence>
<dbReference type="InterPro" id="IPR029058">
    <property type="entry name" value="AB_hydrolase_fold"/>
</dbReference>
<dbReference type="eggNOG" id="COG3509">
    <property type="taxonomic scope" value="Bacteria"/>
</dbReference>
<comment type="caution">
    <text evidence="9">The sequence shown here is derived from an EMBL/GenBank/DDBJ whole genome shotgun (WGS) entry which is preliminary data.</text>
</comment>
<dbReference type="SUPFAM" id="SSF53474">
    <property type="entry name" value="alpha/beta-Hydrolases"/>
    <property type="match status" value="1"/>
</dbReference>
<dbReference type="RefSeq" id="WP_012226129.1">
    <property type="nucleotide sequence ID" value="NZ_HG422565.1"/>
</dbReference>
<organism evidence="9 10">
    <name type="scientific">Candidatus Neomicrothrix parvicella RN1</name>
    <dbReference type="NCBI Taxonomy" id="1229780"/>
    <lineage>
        <taxon>Bacteria</taxon>
        <taxon>Bacillati</taxon>
        <taxon>Actinomycetota</taxon>
        <taxon>Acidimicrobiia</taxon>
        <taxon>Acidimicrobiales</taxon>
        <taxon>Microthrixaceae</taxon>
        <taxon>Candidatus Neomicrothrix</taxon>
    </lineage>
</organism>
<evidence type="ECO:0000256" key="3">
    <source>
        <dbReference type="ARBA" id="ARBA00022651"/>
    </source>
</evidence>
<dbReference type="AlphaFoldDB" id="R4Z4K2"/>
<evidence type="ECO:0000313" key="9">
    <source>
        <dbReference type="EMBL" id="CCM63492.1"/>
    </source>
</evidence>
<keyword evidence="10" id="KW-1185">Reference proteome</keyword>
<evidence type="ECO:0000256" key="4">
    <source>
        <dbReference type="ARBA" id="ARBA00022729"/>
    </source>
</evidence>
<proteinExistence type="predicted"/>
<evidence type="ECO:0000256" key="8">
    <source>
        <dbReference type="SAM" id="MobiDB-lite"/>
    </source>
</evidence>
<dbReference type="Gene3D" id="3.40.50.1820">
    <property type="entry name" value="alpha/beta hydrolase"/>
    <property type="match status" value="1"/>
</dbReference>
<keyword evidence="7" id="KW-0624">Polysaccharide degradation</keyword>
<gene>
    <name evidence="9" type="ORF">BN381_230027</name>
</gene>
<accession>R4Z4K2</accession>
<dbReference type="GO" id="GO:0045493">
    <property type="term" value="P:xylan catabolic process"/>
    <property type="evidence" value="ECO:0007669"/>
    <property type="project" value="UniProtKB-KW"/>
</dbReference>
<comment type="subcellular location">
    <subcellularLocation>
        <location evidence="1">Secreted</location>
    </subcellularLocation>
</comment>
<protein>
    <submittedName>
        <fullName evidence="9">Putative hydrolase</fullName>
    </submittedName>
</protein>
<dbReference type="InterPro" id="IPR043595">
    <property type="entry name" value="FaeB/C/D"/>
</dbReference>
<dbReference type="GO" id="GO:0030600">
    <property type="term" value="F:feruloyl esterase activity"/>
    <property type="evidence" value="ECO:0007669"/>
    <property type="project" value="InterPro"/>
</dbReference>